<protein>
    <submittedName>
        <fullName evidence="2">Uncharacterized protein</fullName>
    </submittedName>
</protein>
<sequence length="51" mass="5216">MLPAAAARHAHLRQVSVIGTDAPSRSYGRSTGRADRGAVDTIGRNGAIPCG</sequence>
<feature type="region of interest" description="Disordered" evidence="1">
    <location>
        <begin position="21"/>
        <end position="51"/>
    </location>
</feature>
<organism evidence="2">
    <name type="scientific">uncultured Pseudonocardia sp</name>
    <dbReference type="NCBI Taxonomy" id="211455"/>
    <lineage>
        <taxon>Bacteria</taxon>
        <taxon>Bacillati</taxon>
        <taxon>Actinomycetota</taxon>
        <taxon>Actinomycetes</taxon>
        <taxon>Pseudonocardiales</taxon>
        <taxon>Pseudonocardiaceae</taxon>
        <taxon>Pseudonocardia</taxon>
        <taxon>environmental samples</taxon>
    </lineage>
</organism>
<gene>
    <name evidence="2" type="ORF">AVDCRST_MAG66-2485</name>
</gene>
<proteinExistence type="predicted"/>
<evidence type="ECO:0000256" key="1">
    <source>
        <dbReference type="SAM" id="MobiDB-lite"/>
    </source>
</evidence>
<dbReference type="EMBL" id="CADCUS010000357">
    <property type="protein sequence ID" value="CAA9417957.1"/>
    <property type="molecule type" value="Genomic_DNA"/>
</dbReference>
<reference evidence="2" key="1">
    <citation type="submission" date="2020-02" db="EMBL/GenBank/DDBJ databases">
        <authorList>
            <person name="Meier V. D."/>
        </authorList>
    </citation>
    <scope>NUCLEOTIDE SEQUENCE</scope>
    <source>
        <strain evidence="2">AVDCRST_MAG66</strain>
    </source>
</reference>
<evidence type="ECO:0000313" key="2">
    <source>
        <dbReference type="EMBL" id="CAA9417957.1"/>
    </source>
</evidence>
<dbReference type="AlphaFoldDB" id="A0A6J4PJT5"/>
<name>A0A6J4PJT5_9PSEU</name>
<accession>A0A6J4PJT5</accession>